<dbReference type="InParanoid" id="A0A7J8GQT4"/>
<dbReference type="EMBL" id="JACASF010000008">
    <property type="protein sequence ID" value="KAF6462161.1"/>
    <property type="molecule type" value="Genomic_DNA"/>
</dbReference>
<protein>
    <submittedName>
        <fullName evidence="1">Uncharacterized protein</fullName>
    </submittedName>
</protein>
<proteinExistence type="predicted"/>
<sequence length="125" mass="13804">MPCLCPPQTLCTPSSQGLDVNKEIHHPGTESSLEGTIHRHPAFTNGCQGQRHPGLAAPFLAEGRKNKMDGAGFTRCLKNKTLTFIGTLIFLIMTIQGSNKDVRQWINPEIYTNQVPSGFIRTQDK</sequence>
<dbReference type="Proteomes" id="UP000550707">
    <property type="component" value="Unassembled WGS sequence"/>
</dbReference>
<keyword evidence="2" id="KW-1185">Reference proteome</keyword>
<comment type="caution">
    <text evidence="1">The sequence shown here is derived from an EMBL/GenBank/DDBJ whole genome shotgun (WGS) entry which is preliminary data.</text>
</comment>
<gene>
    <name evidence="1" type="ORF">HJG59_011225</name>
</gene>
<accession>A0A7J8GQT4</accession>
<organism evidence="1 2">
    <name type="scientific">Molossus molossus</name>
    <name type="common">Pallas' mastiff bat</name>
    <name type="synonym">Vespertilio molossus</name>
    <dbReference type="NCBI Taxonomy" id="27622"/>
    <lineage>
        <taxon>Eukaryota</taxon>
        <taxon>Metazoa</taxon>
        <taxon>Chordata</taxon>
        <taxon>Craniata</taxon>
        <taxon>Vertebrata</taxon>
        <taxon>Euteleostomi</taxon>
        <taxon>Mammalia</taxon>
        <taxon>Eutheria</taxon>
        <taxon>Laurasiatheria</taxon>
        <taxon>Chiroptera</taxon>
        <taxon>Yangochiroptera</taxon>
        <taxon>Molossidae</taxon>
        <taxon>Molossus</taxon>
    </lineage>
</organism>
<name>A0A7J8GQT4_MOLMO</name>
<dbReference type="AlphaFoldDB" id="A0A7J8GQT4"/>
<reference evidence="1 2" key="1">
    <citation type="journal article" date="2020" name="Nature">
        <title>Six reference-quality genomes reveal evolution of bat adaptations.</title>
        <authorList>
            <person name="Jebb D."/>
            <person name="Huang Z."/>
            <person name="Pippel M."/>
            <person name="Hughes G.M."/>
            <person name="Lavrichenko K."/>
            <person name="Devanna P."/>
            <person name="Winkler S."/>
            <person name="Jermiin L.S."/>
            <person name="Skirmuntt E.C."/>
            <person name="Katzourakis A."/>
            <person name="Burkitt-Gray L."/>
            <person name="Ray D.A."/>
            <person name="Sullivan K.A.M."/>
            <person name="Roscito J.G."/>
            <person name="Kirilenko B.M."/>
            <person name="Davalos L.M."/>
            <person name="Corthals A.P."/>
            <person name="Power M.L."/>
            <person name="Jones G."/>
            <person name="Ransome R.D."/>
            <person name="Dechmann D.K.N."/>
            <person name="Locatelli A.G."/>
            <person name="Puechmaille S.J."/>
            <person name="Fedrigo O."/>
            <person name="Jarvis E.D."/>
            <person name="Hiller M."/>
            <person name="Vernes S.C."/>
            <person name="Myers E.W."/>
            <person name="Teeling E.C."/>
        </authorList>
    </citation>
    <scope>NUCLEOTIDE SEQUENCE [LARGE SCALE GENOMIC DNA]</scope>
    <source>
        <strain evidence="1">MMolMol1</strain>
        <tissue evidence="1">Muscle</tissue>
    </source>
</reference>
<evidence type="ECO:0000313" key="2">
    <source>
        <dbReference type="Proteomes" id="UP000550707"/>
    </source>
</evidence>
<evidence type="ECO:0000313" key="1">
    <source>
        <dbReference type="EMBL" id="KAF6462161.1"/>
    </source>
</evidence>